<accession>A0A318R299</accession>
<dbReference type="GO" id="GO:0030435">
    <property type="term" value="P:sporulation resulting in formation of a cellular spore"/>
    <property type="evidence" value="ECO:0007669"/>
    <property type="project" value="InterPro"/>
</dbReference>
<dbReference type="EMBL" id="QJUE01000005">
    <property type="protein sequence ID" value="PYE01257.1"/>
    <property type="molecule type" value="Genomic_DNA"/>
</dbReference>
<evidence type="ECO:0000313" key="3">
    <source>
        <dbReference type="Proteomes" id="UP000247807"/>
    </source>
</evidence>
<name>A0A318R299_PROMR</name>
<feature type="domain" description="Sporulation stage II protein D amidase enhancer LytB N-terminal" evidence="1">
    <location>
        <begin position="125"/>
        <end position="213"/>
    </location>
</feature>
<dbReference type="Pfam" id="PF08486">
    <property type="entry name" value="SpoIID"/>
    <property type="match status" value="1"/>
</dbReference>
<dbReference type="InterPro" id="IPR013486">
    <property type="entry name" value="SpoIID/LytB"/>
</dbReference>
<dbReference type="GO" id="GO:0030288">
    <property type="term" value="C:outer membrane-bounded periplasmic space"/>
    <property type="evidence" value="ECO:0007669"/>
    <property type="project" value="TreeGrafter"/>
</dbReference>
<dbReference type="PANTHER" id="PTHR30032">
    <property type="entry name" value="N-ACETYLMURAMOYL-L-ALANINE AMIDASE-RELATED"/>
    <property type="match status" value="1"/>
</dbReference>
<reference evidence="2 3" key="1">
    <citation type="journal article" date="2018" name="Appl. Environ. Microbiol.">
        <title>Genome rearrangement shapes Prochlorococcus ecological adaptation.</title>
        <authorList>
            <person name="Yan W."/>
            <person name="Wei S."/>
            <person name="Wang Q."/>
            <person name="Xiao X."/>
            <person name="Zeng Q."/>
            <person name="Jiao N."/>
            <person name="Zhang R."/>
        </authorList>
    </citation>
    <scope>NUCLEOTIDE SEQUENCE [LARGE SCALE GENOMIC DNA]</scope>
    <source>
        <strain evidence="2 3">XMU1408</strain>
    </source>
</reference>
<evidence type="ECO:0000259" key="1">
    <source>
        <dbReference type="Pfam" id="PF08486"/>
    </source>
</evidence>
<dbReference type="InterPro" id="IPR051922">
    <property type="entry name" value="Bact_Sporulation_Assoc"/>
</dbReference>
<proteinExistence type="predicted"/>
<protein>
    <submittedName>
        <fullName evidence="2">Sporulation protein</fullName>
    </submittedName>
</protein>
<sequence>MSTSPKSKTGWAIIFVVIFFFFPLKATAANEPVMRVLISQENKARFRADGLKSILVKGISPRPRSIKSIDIIYRNGKIYYSINNNLDSWFELPKSFNLTIENNDKRGIWYKNRRYAGGLTVLLNDQKLQVINYLKLEKYLKSVVGSEMPKEFPLAALQAQAIAARTYALKLLGKNKLFDIHSTQASQVYLGLEAETPKINRAVKSTRRLALFYENKLIEAVFHSSSGGRTENSGQVWKYQLPYLRSVVDYDQKSEKYKWSKKITSSELDSLFTDLGGLNSIQVIKKSNTDRVLKVRLHGPYGNKNISGKSLRQKLKLLSNKFEVDLKFNQKSKDDNLDGMNYLNNKNNFSLYNGITSNLAPFPLPKVPEDYFLLVKGYGAGHGVGMSQWGAKAMAERGSSFRKILKHYYNGVQIKAY</sequence>
<organism evidence="2 3">
    <name type="scientific">Prochlorococcus marinus XMU1408</name>
    <dbReference type="NCBI Taxonomy" id="2213228"/>
    <lineage>
        <taxon>Bacteria</taxon>
        <taxon>Bacillati</taxon>
        <taxon>Cyanobacteriota</taxon>
        <taxon>Cyanophyceae</taxon>
        <taxon>Synechococcales</taxon>
        <taxon>Prochlorococcaceae</taxon>
        <taxon>Prochlorococcus</taxon>
    </lineage>
</organism>
<dbReference type="InterPro" id="IPR013693">
    <property type="entry name" value="SpoIID/LytB_N"/>
</dbReference>
<gene>
    <name evidence="2" type="ORF">DNJ73_07535</name>
</gene>
<dbReference type="AlphaFoldDB" id="A0A318R299"/>
<dbReference type="OrthoDB" id="9794671at2"/>
<dbReference type="NCBIfam" id="TIGR02669">
    <property type="entry name" value="SpoIID_LytB"/>
    <property type="match status" value="1"/>
</dbReference>
<dbReference type="PANTHER" id="PTHR30032:SF4">
    <property type="entry name" value="AMIDASE ENHANCER"/>
    <property type="match status" value="1"/>
</dbReference>
<comment type="caution">
    <text evidence="2">The sequence shown here is derived from an EMBL/GenBank/DDBJ whole genome shotgun (WGS) entry which is preliminary data.</text>
</comment>
<evidence type="ECO:0000313" key="2">
    <source>
        <dbReference type="EMBL" id="PYE01257.1"/>
    </source>
</evidence>
<dbReference type="RefSeq" id="WP_158467087.1">
    <property type="nucleotide sequence ID" value="NZ_QJUE01000005.1"/>
</dbReference>
<dbReference type="Proteomes" id="UP000247807">
    <property type="component" value="Unassembled WGS sequence"/>
</dbReference>